<evidence type="ECO:0000313" key="3">
    <source>
        <dbReference type="Proteomes" id="UP001304895"/>
    </source>
</evidence>
<evidence type="ECO:0000313" key="2">
    <source>
        <dbReference type="EMBL" id="KAK4137481.1"/>
    </source>
</evidence>
<feature type="region of interest" description="Disordered" evidence="1">
    <location>
        <begin position="102"/>
        <end position="128"/>
    </location>
</feature>
<feature type="compositionally biased region" description="Low complexity" evidence="1">
    <location>
        <begin position="102"/>
        <end position="113"/>
    </location>
</feature>
<keyword evidence="3" id="KW-1185">Reference proteome</keyword>
<comment type="caution">
    <text evidence="2">The sequence shown here is derived from an EMBL/GenBank/DDBJ whole genome shotgun (WGS) entry which is preliminary data.</text>
</comment>
<organism evidence="2 3">
    <name type="scientific">Trichocladium antarcticum</name>
    <dbReference type="NCBI Taxonomy" id="1450529"/>
    <lineage>
        <taxon>Eukaryota</taxon>
        <taxon>Fungi</taxon>
        <taxon>Dikarya</taxon>
        <taxon>Ascomycota</taxon>
        <taxon>Pezizomycotina</taxon>
        <taxon>Sordariomycetes</taxon>
        <taxon>Sordariomycetidae</taxon>
        <taxon>Sordariales</taxon>
        <taxon>Chaetomiaceae</taxon>
        <taxon>Trichocladium</taxon>
    </lineage>
</organism>
<dbReference type="Proteomes" id="UP001304895">
    <property type="component" value="Unassembled WGS sequence"/>
</dbReference>
<name>A0AAN6ZH92_9PEZI</name>
<gene>
    <name evidence="2" type="ORF">BT67DRAFT_111403</name>
</gene>
<proteinExistence type="predicted"/>
<dbReference type="EMBL" id="MU853402">
    <property type="protein sequence ID" value="KAK4137481.1"/>
    <property type="molecule type" value="Genomic_DNA"/>
</dbReference>
<evidence type="ECO:0000256" key="1">
    <source>
        <dbReference type="SAM" id="MobiDB-lite"/>
    </source>
</evidence>
<dbReference type="AlphaFoldDB" id="A0AAN6ZH92"/>
<protein>
    <submittedName>
        <fullName evidence="2">Uncharacterized protein</fullName>
    </submittedName>
</protein>
<sequence length="237" mass="26227">MFPLSVRLLQYYNGWRFGSVCHSCLAAPAFLLRPIPKTDDRAWHELGGSHIPALGPRPGTRARTPTCRSAPSSLSGSFPRLSSFHIAAALLSWDSRHRARSLSVSSGPSSTSSLPRAQDWKSPDPSFDRHATRLAKPVSRPLTTCQAYFFYFFPVGCLRYYRPGDLVSAASRHVMPMGLLELEGRIGRMVFFVVRIAGRHQMPLGLGPPGTGFRTGLRTGVEDSLDQSMRLRLPICM</sequence>
<reference evidence="2" key="2">
    <citation type="submission" date="2023-05" db="EMBL/GenBank/DDBJ databases">
        <authorList>
            <consortium name="Lawrence Berkeley National Laboratory"/>
            <person name="Steindorff A."/>
            <person name="Hensen N."/>
            <person name="Bonometti L."/>
            <person name="Westerberg I."/>
            <person name="Brannstrom I.O."/>
            <person name="Guillou S."/>
            <person name="Cros-Aarteil S."/>
            <person name="Calhoun S."/>
            <person name="Haridas S."/>
            <person name="Kuo A."/>
            <person name="Mondo S."/>
            <person name="Pangilinan J."/>
            <person name="Riley R."/>
            <person name="Labutti K."/>
            <person name="Andreopoulos B."/>
            <person name="Lipzen A."/>
            <person name="Chen C."/>
            <person name="Yanf M."/>
            <person name="Daum C."/>
            <person name="Ng V."/>
            <person name="Clum A."/>
            <person name="Ohm R."/>
            <person name="Martin F."/>
            <person name="Silar P."/>
            <person name="Natvig D."/>
            <person name="Lalanne C."/>
            <person name="Gautier V."/>
            <person name="Ament-Velasquez S.L."/>
            <person name="Kruys A."/>
            <person name="Hutchinson M.I."/>
            <person name="Powell A.J."/>
            <person name="Barry K."/>
            <person name="Miller A.N."/>
            <person name="Grigoriev I.V."/>
            <person name="Debuchy R."/>
            <person name="Gladieux P."/>
            <person name="Thoren M.H."/>
            <person name="Johannesson H."/>
        </authorList>
    </citation>
    <scope>NUCLEOTIDE SEQUENCE</scope>
    <source>
        <strain evidence="2">CBS 123565</strain>
    </source>
</reference>
<accession>A0AAN6ZH92</accession>
<reference evidence="2" key="1">
    <citation type="journal article" date="2023" name="Mol. Phylogenet. Evol.">
        <title>Genome-scale phylogeny and comparative genomics of the fungal order Sordariales.</title>
        <authorList>
            <person name="Hensen N."/>
            <person name="Bonometti L."/>
            <person name="Westerberg I."/>
            <person name="Brannstrom I.O."/>
            <person name="Guillou S."/>
            <person name="Cros-Aarteil S."/>
            <person name="Calhoun S."/>
            <person name="Haridas S."/>
            <person name="Kuo A."/>
            <person name="Mondo S."/>
            <person name="Pangilinan J."/>
            <person name="Riley R."/>
            <person name="LaButti K."/>
            <person name="Andreopoulos B."/>
            <person name="Lipzen A."/>
            <person name="Chen C."/>
            <person name="Yan M."/>
            <person name="Daum C."/>
            <person name="Ng V."/>
            <person name="Clum A."/>
            <person name="Steindorff A."/>
            <person name="Ohm R.A."/>
            <person name="Martin F."/>
            <person name="Silar P."/>
            <person name="Natvig D.O."/>
            <person name="Lalanne C."/>
            <person name="Gautier V."/>
            <person name="Ament-Velasquez S.L."/>
            <person name="Kruys A."/>
            <person name="Hutchinson M.I."/>
            <person name="Powell A.J."/>
            <person name="Barry K."/>
            <person name="Miller A.N."/>
            <person name="Grigoriev I.V."/>
            <person name="Debuchy R."/>
            <person name="Gladieux P."/>
            <person name="Hiltunen Thoren M."/>
            <person name="Johannesson H."/>
        </authorList>
    </citation>
    <scope>NUCLEOTIDE SEQUENCE</scope>
    <source>
        <strain evidence="2">CBS 123565</strain>
    </source>
</reference>
<feature type="compositionally biased region" description="Basic and acidic residues" evidence="1">
    <location>
        <begin position="118"/>
        <end position="128"/>
    </location>
</feature>